<comment type="caution">
    <text evidence="3">The sequence shown here is derived from an EMBL/GenBank/DDBJ whole genome shotgun (WGS) entry which is preliminary data.</text>
</comment>
<organism evidence="3">
    <name type="scientific">Candidozyma auris</name>
    <name type="common">Yeast</name>
    <name type="synonym">Candida auris</name>
    <dbReference type="NCBI Taxonomy" id="498019"/>
    <lineage>
        <taxon>Eukaryota</taxon>
        <taxon>Fungi</taxon>
        <taxon>Dikarya</taxon>
        <taxon>Ascomycota</taxon>
        <taxon>Saccharomycotina</taxon>
        <taxon>Pichiomycetes</taxon>
        <taxon>Metschnikowiaceae</taxon>
        <taxon>Candidozyma</taxon>
    </lineage>
</organism>
<dbReference type="EMBL" id="PEKT02000007">
    <property type="protein sequence ID" value="PIS51123.1"/>
    <property type="molecule type" value="Genomic_DNA"/>
</dbReference>
<name>A0A5C1DRY7_CANAR</name>
<accession>A0A5C1DRY7</accession>
<evidence type="ECO:0000313" key="3">
    <source>
        <dbReference type="EMBL" id="PIS51123.1"/>
    </source>
</evidence>
<keyword evidence="4" id="KW-1185">Reference proteome</keyword>
<keyword evidence="1" id="KW-0732">Signal</keyword>
<evidence type="ECO:0000256" key="1">
    <source>
        <dbReference type="SAM" id="SignalP"/>
    </source>
</evidence>
<reference evidence="3" key="2">
    <citation type="submission" date="2017-11" db="EMBL/GenBank/DDBJ databases">
        <title>Candida auris genome assembly and annotation.</title>
        <authorList>
            <person name="Munoz J.F."/>
            <person name="Gade L.G."/>
            <person name="Chow N.A."/>
            <person name="Litvintseva A.P."/>
            <person name="Loparev V.N."/>
            <person name="Cuomo C.A."/>
        </authorList>
    </citation>
    <scope>NUCLEOTIDE SEQUENCE</scope>
    <source>
        <strain evidence="3">B8441</strain>
    </source>
</reference>
<reference evidence="2 4" key="3">
    <citation type="journal article" date="2018" name="Nat. Commun.">
        <title>Genomic insights into multidrug-resistance, mating and virulence in Candida auris and related emerging species.</title>
        <authorList>
            <person name="Munoz J.F."/>
            <person name="Gade L."/>
            <person name="Chow N.A."/>
            <person name="Loparev V.N."/>
            <person name="Juieng P."/>
            <person name="Berkow E.L."/>
            <person name="Farrer R.A."/>
            <person name="Litvintseva A.P."/>
            <person name="Cuomo C.A."/>
        </authorList>
    </citation>
    <scope>GENOME REANNOTATION</scope>
    <source>
        <strain evidence="2 4">B8441</strain>
    </source>
</reference>
<feature type="signal peptide" evidence="1">
    <location>
        <begin position="1"/>
        <end position="19"/>
    </location>
</feature>
<reference evidence="2" key="4">
    <citation type="submission" date="2024-03" db="EMBL/GenBank/DDBJ databases">
        <title>Improved genome assembly of Candida auris strain B8441 and annotation of B11205.</title>
        <authorList>
            <person name="Cauldron N.C."/>
            <person name="Shea T."/>
            <person name="Cuomo C.A."/>
        </authorList>
    </citation>
    <scope>NUCLEOTIDE SEQUENCE</scope>
    <source>
        <strain evidence="2">B8441</strain>
    </source>
</reference>
<accession>A0A2H0ZLD0</accession>
<dbReference type="OrthoDB" id="4094838at2759"/>
<dbReference type="Proteomes" id="UP000230249">
    <property type="component" value="Unassembled WGS sequence"/>
</dbReference>
<reference evidence="3 4" key="1">
    <citation type="journal article" date="2017" name="Clin. Infect. Dis.">
        <title>Simultaneous emergence of multidrug-resistant Candida auris on 3 continents confirmed by whole-genome sequencing and epidemiological analyses.</title>
        <authorList>
            <person name="Lockhart S.R."/>
            <person name="Etienne K.A."/>
            <person name="Vallabhaneni S."/>
            <person name="Farooqi J."/>
            <person name="Chowdhary A."/>
            <person name="Govender N.P."/>
            <person name="Colombo A.L."/>
            <person name="Calvo B."/>
            <person name="Cuomo C.A."/>
            <person name="Desjardins C.A."/>
            <person name="Berkow E.L."/>
            <person name="Castanheira M."/>
            <person name="Magobo R.E."/>
            <person name="Jabeen K."/>
            <person name="Asghar R.J."/>
            <person name="Meis J.F."/>
            <person name="Jackson B."/>
            <person name="Chiller T."/>
            <person name="Litvintseva A.P."/>
        </authorList>
    </citation>
    <scope>NUCLEOTIDE SEQUENCE [LARGE SCALE GENOMIC DNA]</scope>
    <source>
        <strain evidence="3 4">B8441</strain>
    </source>
</reference>
<gene>
    <name evidence="3" type="ORF">B9J08_002695</name>
    <name evidence="2" type="ORF">B9J08_00554</name>
</gene>
<feature type="chain" id="PRO_5044406038" evidence="1">
    <location>
        <begin position="20"/>
        <end position="118"/>
    </location>
</feature>
<evidence type="ECO:0000313" key="4">
    <source>
        <dbReference type="Proteomes" id="UP000230249"/>
    </source>
</evidence>
<dbReference type="EMBL" id="PEKT03000001">
    <property type="protein sequence ID" value="KAK8442230.1"/>
    <property type="molecule type" value="Genomic_DNA"/>
</dbReference>
<sequence>MQFSKVIISGLVATTAVSASPIITEDLVKKDVVDTVLGDVESLLGTVVTDVTKLLADAGVNVTSILEPILAPLDLKKRDAEATKLEARDLDALVGDVDKLVSDLLKGVGKLTADLVGL</sequence>
<evidence type="ECO:0000313" key="2">
    <source>
        <dbReference type="EMBL" id="KAK8442230.1"/>
    </source>
</evidence>
<proteinExistence type="predicted"/>
<dbReference type="AlphaFoldDB" id="A0A5C1DRY7"/>
<protein>
    <submittedName>
        <fullName evidence="3">Uncharacterized protein</fullName>
    </submittedName>
</protein>